<sequence length="105" mass="11718">MVQSFALKEGVLAGVTAEEGFQHVHAVLRSTSFQDHPSWRDILLRGSFSQTQFSSICDGTSTKSVSTRVPLNSEKVAQAQKMRSNPTQVLMTRRHRQLDKSSVSR</sequence>
<name>A0A7J5YIT0_DISMA</name>
<proteinExistence type="predicted"/>
<keyword evidence="3" id="KW-1185">Reference proteome</keyword>
<accession>A0A7J5YIT0</accession>
<dbReference type="Proteomes" id="UP000518266">
    <property type="component" value="Unassembled WGS sequence"/>
</dbReference>
<reference evidence="2 3" key="1">
    <citation type="submission" date="2020-03" db="EMBL/GenBank/DDBJ databases">
        <title>Dissostichus mawsoni Genome sequencing and assembly.</title>
        <authorList>
            <person name="Park H."/>
        </authorList>
    </citation>
    <scope>NUCLEOTIDE SEQUENCE [LARGE SCALE GENOMIC DNA]</scope>
    <source>
        <strain evidence="2">DM0001</strain>
        <tissue evidence="2">Muscle</tissue>
    </source>
</reference>
<feature type="compositionally biased region" description="Polar residues" evidence="1">
    <location>
        <begin position="81"/>
        <end position="90"/>
    </location>
</feature>
<dbReference type="AlphaFoldDB" id="A0A7J5YIT0"/>
<feature type="region of interest" description="Disordered" evidence="1">
    <location>
        <begin position="77"/>
        <end position="105"/>
    </location>
</feature>
<evidence type="ECO:0000313" key="2">
    <source>
        <dbReference type="EMBL" id="KAF3849384.1"/>
    </source>
</evidence>
<evidence type="ECO:0000256" key="1">
    <source>
        <dbReference type="SAM" id="MobiDB-lite"/>
    </source>
</evidence>
<comment type="caution">
    <text evidence="2">The sequence shown here is derived from an EMBL/GenBank/DDBJ whole genome shotgun (WGS) entry which is preliminary data.</text>
</comment>
<gene>
    <name evidence="2" type="ORF">F7725_015881</name>
</gene>
<organism evidence="2 3">
    <name type="scientific">Dissostichus mawsoni</name>
    <name type="common">Antarctic cod</name>
    <dbReference type="NCBI Taxonomy" id="36200"/>
    <lineage>
        <taxon>Eukaryota</taxon>
        <taxon>Metazoa</taxon>
        <taxon>Chordata</taxon>
        <taxon>Craniata</taxon>
        <taxon>Vertebrata</taxon>
        <taxon>Euteleostomi</taxon>
        <taxon>Actinopterygii</taxon>
        <taxon>Neopterygii</taxon>
        <taxon>Teleostei</taxon>
        <taxon>Neoteleostei</taxon>
        <taxon>Acanthomorphata</taxon>
        <taxon>Eupercaria</taxon>
        <taxon>Perciformes</taxon>
        <taxon>Notothenioidei</taxon>
        <taxon>Nototheniidae</taxon>
        <taxon>Dissostichus</taxon>
    </lineage>
</organism>
<dbReference type="EMBL" id="JAAKFY010000012">
    <property type="protein sequence ID" value="KAF3849384.1"/>
    <property type="molecule type" value="Genomic_DNA"/>
</dbReference>
<evidence type="ECO:0000313" key="3">
    <source>
        <dbReference type="Proteomes" id="UP000518266"/>
    </source>
</evidence>
<protein>
    <submittedName>
        <fullName evidence="2">Uncharacterized protein</fullName>
    </submittedName>
</protein>